<comment type="subcellular location">
    <subcellularLocation>
        <location evidence="1">Cell outer membrane</location>
        <topology evidence="1">Multi-pass membrane protein</topology>
    </subcellularLocation>
</comment>
<gene>
    <name evidence="7" type="ORF">ASZ90_006110</name>
</gene>
<evidence type="ECO:0000256" key="4">
    <source>
        <dbReference type="ARBA" id="ARBA00022729"/>
    </source>
</evidence>
<reference evidence="7" key="1">
    <citation type="journal article" date="2015" name="Proc. Natl. Acad. Sci. U.S.A.">
        <title>Networks of energetic and metabolic interactions define dynamics in microbial communities.</title>
        <authorList>
            <person name="Embree M."/>
            <person name="Liu J.K."/>
            <person name="Al-Bassam M.M."/>
            <person name="Zengler K."/>
        </authorList>
    </citation>
    <scope>NUCLEOTIDE SEQUENCE</scope>
</reference>
<proteinExistence type="predicted"/>
<keyword evidence="5" id="KW-0472">Membrane</keyword>
<comment type="caution">
    <text evidence="7">The sequence shown here is derived from an EMBL/GenBank/DDBJ whole genome shotgun (WGS) entry which is preliminary data.</text>
</comment>
<evidence type="ECO:0000256" key="5">
    <source>
        <dbReference type="ARBA" id="ARBA00023136"/>
    </source>
</evidence>
<evidence type="ECO:0000256" key="6">
    <source>
        <dbReference type="ARBA" id="ARBA00023237"/>
    </source>
</evidence>
<dbReference type="GO" id="GO:0009279">
    <property type="term" value="C:cell outer membrane"/>
    <property type="evidence" value="ECO:0007669"/>
    <property type="project" value="UniProtKB-SubCell"/>
</dbReference>
<protein>
    <submittedName>
        <fullName evidence="7">Long-chain fatty acid transport protein</fullName>
    </submittedName>
</protein>
<keyword evidence="3" id="KW-0812">Transmembrane</keyword>
<accession>A0A0W8FTM8</accession>
<dbReference type="GO" id="GO:0015483">
    <property type="term" value="F:long-chain fatty acid transporting porin activity"/>
    <property type="evidence" value="ECO:0007669"/>
    <property type="project" value="TreeGrafter"/>
</dbReference>
<dbReference type="PANTHER" id="PTHR35093">
    <property type="entry name" value="OUTER MEMBRANE PROTEIN NMB0088-RELATED"/>
    <property type="match status" value="1"/>
</dbReference>
<keyword evidence="6" id="KW-0998">Cell outer membrane</keyword>
<dbReference type="SUPFAM" id="SSF56935">
    <property type="entry name" value="Porins"/>
    <property type="match status" value="1"/>
</dbReference>
<evidence type="ECO:0000256" key="2">
    <source>
        <dbReference type="ARBA" id="ARBA00022452"/>
    </source>
</evidence>
<dbReference type="InterPro" id="IPR005017">
    <property type="entry name" value="OMPP1/FadL/TodX"/>
</dbReference>
<keyword evidence="4" id="KW-0732">Signal</keyword>
<dbReference type="EMBL" id="LNQE01000863">
    <property type="protein sequence ID" value="KUG24105.1"/>
    <property type="molecule type" value="Genomic_DNA"/>
</dbReference>
<evidence type="ECO:0000313" key="7">
    <source>
        <dbReference type="EMBL" id="KUG24105.1"/>
    </source>
</evidence>
<dbReference type="Gene3D" id="2.40.160.60">
    <property type="entry name" value="Outer membrane protein transport protein (OMPP1/FadL/TodX)"/>
    <property type="match status" value="1"/>
</dbReference>
<organism evidence="7">
    <name type="scientific">hydrocarbon metagenome</name>
    <dbReference type="NCBI Taxonomy" id="938273"/>
    <lineage>
        <taxon>unclassified sequences</taxon>
        <taxon>metagenomes</taxon>
        <taxon>ecological metagenomes</taxon>
    </lineage>
</organism>
<dbReference type="AlphaFoldDB" id="A0A0W8FTM8"/>
<name>A0A0W8FTM8_9ZZZZ</name>
<dbReference type="PANTHER" id="PTHR35093:SF8">
    <property type="entry name" value="OUTER MEMBRANE PROTEIN NMB0088-RELATED"/>
    <property type="match status" value="1"/>
</dbReference>
<evidence type="ECO:0000256" key="1">
    <source>
        <dbReference type="ARBA" id="ARBA00004571"/>
    </source>
</evidence>
<keyword evidence="2" id="KW-1134">Transmembrane beta strand</keyword>
<sequence length="653" mass="71660">MKKILELKMFIAHLPSSVLLSFRGGKIKLPGLFRLRIIPWFIMCMVMAASQFLNPPQVEGAFHEQIAVDTRAISLANNVTADPPGILSIHYNPAGLSLLGDGNYISLGAILPIISKTSRVSKDPNFEGFHDLNGNLIEDPLWGTRDGSYRLSGNSYSGTEGSNTSGKMYIPVLDTTLDFLIAPILGLSHRNPGSKWTFAYSAYVPFAVGLNNGDKSDPSRYDGQSVYWQHLIYIGPGVSYQVTKDFSIGASLGVGQSAMGVATDVRVPNDLINVTKNLGDATQGMGNMLFDLTIPMPLFGGGIGPYDYIGNLSFNIHDDFSPSFNLGALWGPFDWLSFGLSYQSAIKTHMSGKYKLTYSDQWQNMVEWCGSSALMQVISMALGLPYQRVAEQTGTVTADREIPQIVNLGIKLKPIRRLSILADLHWANWSSVKEDYLVFDQKIQIFELAKYIGYTGGDSVMILRRNWKDTWNWGVGAEYQALDWLILRAGYENRISSVPAEYYDAIYALPTLDYYGAGLGIKGSGLGIKLLRDIDIDLAVGYLVNKSYKISNNTSGNMNVNNFDGNVMKPYAGLNYEQETAAYLGSVKATMPLDVVTGTISKGIDILNPFSKKSASAKAGLKTSEKVTVETPSITAVDNLRVDGQSYYIENSE</sequence>
<evidence type="ECO:0000256" key="3">
    <source>
        <dbReference type="ARBA" id="ARBA00022692"/>
    </source>
</evidence>
<dbReference type="Pfam" id="PF03349">
    <property type="entry name" value="Toluene_X"/>
    <property type="match status" value="1"/>
</dbReference>